<evidence type="ECO:0000256" key="1">
    <source>
        <dbReference type="SAM" id="MobiDB-lite"/>
    </source>
</evidence>
<proteinExistence type="predicted"/>
<dbReference type="EMBL" id="JAWJWE010000003">
    <property type="protein sequence ID" value="KAK6638609.1"/>
    <property type="molecule type" value="Genomic_DNA"/>
</dbReference>
<protein>
    <submittedName>
        <fullName evidence="2">Uncharacterized protein</fullName>
    </submittedName>
</protein>
<reference evidence="2 3" key="1">
    <citation type="submission" date="2023-10" db="EMBL/GenBank/DDBJ databases">
        <title>Genomes of two closely related lineages of the louse Polyplax serrata with different host specificities.</title>
        <authorList>
            <person name="Martinu J."/>
            <person name="Tarabai H."/>
            <person name="Stefka J."/>
            <person name="Hypsa V."/>
        </authorList>
    </citation>
    <scope>NUCLEOTIDE SEQUENCE [LARGE SCALE GENOMIC DNA]</scope>
    <source>
        <strain evidence="2">HR10_N</strain>
    </source>
</reference>
<feature type="compositionally biased region" description="Basic and acidic residues" evidence="1">
    <location>
        <begin position="107"/>
        <end position="132"/>
    </location>
</feature>
<sequence length="132" mass="15074">MKENAVQYTQNCSKRQRRQRATQHNSVRIVEIIIVFGVIYTPLPGHSTRVNENNSISGGSQGRGWDATHTREISKMKCITTGERCDKIWGQTEAERLMRPRPGSLLEIEKESERKGEKGEHERSGGPDRKKK</sequence>
<name>A0AAN8P4Z1_POLSC</name>
<evidence type="ECO:0000313" key="3">
    <source>
        <dbReference type="Proteomes" id="UP001372834"/>
    </source>
</evidence>
<feature type="compositionally biased region" description="Polar residues" evidence="1">
    <location>
        <begin position="1"/>
        <end position="13"/>
    </location>
</feature>
<feature type="region of interest" description="Disordered" evidence="1">
    <location>
        <begin position="91"/>
        <end position="132"/>
    </location>
</feature>
<accession>A0AAN8P4Z1</accession>
<organism evidence="2 3">
    <name type="scientific">Polyplax serrata</name>
    <name type="common">Common mouse louse</name>
    <dbReference type="NCBI Taxonomy" id="468196"/>
    <lineage>
        <taxon>Eukaryota</taxon>
        <taxon>Metazoa</taxon>
        <taxon>Ecdysozoa</taxon>
        <taxon>Arthropoda</taxon>
        <taxon>Hexapoda</taxon>
        <taxon>Insecta</taxon>
        <taxon>Pterygota</taxon>
        <taxon>Neoptera</taxon>
        <taxon>Paraneoptera</taxon>
        <taxon>Psocodea</taxon>
        <taxon>Troctomorpha</taxon>
        <taxon>Phthiraptera</taxon>
        <taxon>Anoplura</taxon>
        <taxon>Polyplacidae</taxon>
        <taxon>Polyplax</taxon>
    </lineage>
</organism>
<dbReference type="AlphaFoldDB" id="A0AAN8P4Z1"/>
<comment type="caution">
    <text evidence="2">The sequence shown here is derived from an EMBL/GenBank/DDBJ whole genome shotgun (WGS) entry which is preliminary data.</text>
</comment>
<feature type="region of interest" description="Disordered" evidence="1">
    <location>
        <begin position="44"/>
        <end position="69"/>
    </location>
</feature>
<feature type="region of interest" description="Disordered" evidence="1">
    <location>
        <begin position="1"/>
        <end position="23"/>
    </location>
</feature>
<evidence type="ECO:0000313" key="2">
    <source>
        <dbReference type="EMBL" id="KAK6638609.1"/>
    </source>
</evidence>
<gene>
    <name evidence="2" type="ORF">RUM43_006876</name>
</gene>
<feature type="compositionally biased region" description="Polar residues" evidence="1">
    <location>
        <begin position="48"/>
        <end position="58"/>
    </location>
</feature>
<dbReference type="Proteomes" id="UP001372834">
    <property type="component" value="Unassembled WGS sequence"/>
</dbReference>